<dbReference type="AlphaFoldDB" id="A0A9P6DFZ4"/>
<organism evidence="1 2">
    <name type="scientific">Pleurotus eryngii</name>
    <name type="common">Boletus of the steppes</name>
    <dbReference type="NCBI Taxonomy" id="5323"/>
    <lineage>
        <taxon>Eukaryota</taxon>
        <taxon>Fungi</taxon>
        <taxon>Dikarya</taxon>
        <taxon>Basidiomycota</taxon>
        <taxon>Agaricomycotina</taxon>
        <taxon>Agaricomycetes</taxon>
        <taxon>Agaricomycetidae</taxon>
        <taxon>Agaricales</taxon>
        <taxon>Pleurotineae</taxon>
        <taxon>Pleurotaceae</taxon>
        <taxon>Pleurotus</taxon>
    </lineage>
</organism>
<name>A0A9P6DFZ4_PLEER</name>
<gene>
    <name evidence="1" type="ORF">BDN71DRAFT_987973</name>
</gene>
<accession>A0A9P6DFZ4</accession>
<proteinExistence type="predicted"/>
<keyword evidence="2" id="KW-1185">Reference proteome</keyword>
<dbReference type="Proteomes" id="UP000807025">
    <property type="component" value="Unassembled WGS sequence"/>
</dbReference>
<reference evidence="1" key="1">
    <citation type="submission" date="2020-11" db="EMBL/GenBank/DDBJ databases">
        <authorList>
            <consortium name="DOE Joint Genome Institute"/>
            <person name="Ahrendt S."/>
            <person name="Riley R."/>
            <person name="Andreopoulos W."/>
            <person name="Labutti K."/>
            <person name="Pangilinan J."/>
            <person name="Ruiz-Duenas F.J."/>
            <person name="Barrasa J.M."/>
            <person name="Sanchez-Garcia M."/>
            <person name="Camarero S."/>
            <person name="Miyauchi S."/>
            <person name="Serrano A."/>
            <person name="Linde D."/>
            <person name="Babiker R."/>
            <person name="Drula E."/>
            <person name="Ayuso-Fernandez I."/>
            <person name="Pacheco R."/>
            <person name="Padilla G."/>
            <person name="Ferreira P."/>
            <person name="Barriuso J."/>
            <person name="Kellner H."/>
            <person name="Castanera R."/>
            <person name="Alfaro M."/>
            <person name="Ramirez L."/>
            <person name="Pisabarro A.G."/>
            <person name="Kuo A."/>
            <person name="Tritt A."/>
            <person name="Lipzen A."/>
            <person name="He G."/>
            <person name="Yan M."/>
            <person name="Ng V."/>
            <person name="Cullen D."/>
            <person name="Martin F."/>
            <person name="Rosso M.-N."/>
            <person name="Henrissat B."/>
            <person name="Hibbett D."/>
            <person name="Martinez A.T."/>
            <person name="Grigoriev I.V."/>
        </authorList>
    </citation>
    <scope>NUCLEOTIDE SEQUENCE</scope>
    <source>
        <strain evidence="1">ATCC 90797</strain>
    </source>
</reference>
<evidence type="ECO:0000313" key="1">
    <source>
        <dbReference type="EMBL" id="KAF9494395.1"/>
    </source>
</evidence>
<protein>
    <submittedName>
        <fullName evidence="1">Uncharacterized protein</fullName>
    </submittedName>
</protein>
<evidence type="ECO:0000313" key="2">
    <source>
        <dbReference type="Proteomes" id="UP000807025"/>
    </source>
</evidence>
<comment type="caution">
    <text evidence="1">The sequence shown here is derived from an EMBL/GenBank/DDBJ whole genome shotgun (WGS) entry which is preliminary data.</text>
</comment>
<sequence>MLPWRLARLPVTAMTSSGIILTPVNYLFSPATPYWDQFLRKWCSPPNTTVVTSFISYRALIYMIALHTLPSKPANLGSLPTPSSPECSKFEIGIRISRNGCVAGGIPFQIQYQPKISKYPPSLRPDSSPLVASTIIAMHIILHAP</sequence>
<dbReference type="EMBL" id="MU154573">
    <property type="protein sequence ID" value="KAF9494395.1"/>
    <property type="molecule type" value="Genomic_DNA"/>
</dbReference>